<name>A0AAY5KRT9_ESOLU</name>
<dbReference type="PANTHER" id="PTHR10903:SF170">
    <property type="entry name" value="GTPASE IMAP FAMILY MEMBER 7"/>
    <property type="match status" value="1"/>
</dbReference>
<proteinExistence type="inferred from homology"/>
<sequence>MNSQGTVSDLRIVLLGSSVSWKNAVGNIILDTDAFRHDSDPNQYVKVSLLVEGRLITVINTPDLLDISHDKLSEDMRLIKSLPEPGPHVFLLVLQSEFFTEEERNRIRNILNNLNDQSFDHSMVLTTDGDKRGHLHENQALNLMIRECRGRQCLINLSDHNYLMTCLDHIVEDNRGGYVSCEIFNDTTSSMIQGNTEVRNGKEILEQRENKKTNWEKVKQPGLGSLEEQSRPGTSVEQSRRDKECE</sequence>
<evidence type="ECO:0000259" key="5">
    <source>
        <dbReference type="Pfam" id="PF04548"/>
    </source>
</evidence>
<evidence type="ECO:0000256" key="1">
    <source>
        <dbReference type="ARBA" id="ARBA00008535"/>
    </source>
</evidence>
<dbReference type="Proteomes" id="UP000265140">
    <property type="component" value="Chromosome 3"/>
</dbReference>
<evidence type="ECO:0000313" key="6">
    <source>
        <dbReference type="Ensembl" id="ENSELUP00000091406.1"/>
    </source>
</evidence>
<reference evidence="6 7" key="1">
    <citation type="submission" date="2020-02" db="EMBL/GenBank/DDBJ databases">
        <title>Esox lucius (northern pike) genome, fEsoLuc1, primary haplotype.</title>
        <authorList>
            <person name="Myers G."/>
            <person name="Karagic N."/>
            <person name="Meyer A."/>
            <person name="Pippel M."/>
            <person name="Reichard M."/>
            <person name="Winkler S."/>
            <person name="Tracey A."/>
            <person name="Sims Y."/>
            <person name="Howe K."/>
            <person name="Rhie A."/>
            <person name="Formenti G."/>
            <person name="Durbin R."/>
            <person name="Fedrigo O."/>
            <person name="Jarvis E.D."/>
        </authorList>
    </citation>
    <scope>NUCLEOTIDE SEQUENCE [LARGE SCALE GENOMIC DNA]</scope>
</reference>
<keyword evidence="3" id="KW-0342">GTP-binding</keyword>
<feature type="region of interest" description="Disordered" evidence="4">
    <location>
        <begin position="205"/>
        <end position="246"/>
    </location>
</feature>
<feature type="domain" description="AIG1-type G" evidence="5">
    <location>
        <begin position="10"/>
        <end position="188"/>
    </location>
</feature>
<feature type="compositionally biased region" description="Basic and acidic residues" evidence="4">
    <location>
        <begin position="205"/>
        <end position="219"/>
    </location>
</feature>
<dbReference type="GeneTree" id="ENSGT01140000282522"/>
<protein>
    <recommendedName>
        <fullName evidence="5">AIG1-type G domain-containing protein</fullName>
    </recommendedName>
</protein>
<evidence type="ECO:0000256" key="2">
    <source>
        <dbReference type="ARBA" id="ARBA00022741"/>
    </source>
</evidence>
<evidence type="ECO:0000313" key="7">
    <source>
        <dbReference type="Proteomes" id="UP000265140"/>
    </source>
</evidence>
<comment type="similarity">
    <text evidence="1">Belongs to the TRAFAC class TrmE-Era-EngA-EngB-Septin-like GTPase superfamily. AIG1/Toc34/Toc159-like paraseptin GTPase family. IAN subfamily.</text>
</comment>
<keyword evidence="7" id="KW-1185">Reference proteome</keyword>
<dbReference type="GO" id="GO:0005525">
    <property type="term" value="F:GTP binding"/>
    <property type="evidence" value="ECO:0007669"/>
    <property type="project" value="UniProtKB-KW"/>
</dbReference>
<reference evidence="6" key="3">
    <citation type="submission" date="2025-09" db="UniProtKB">
        <authorList>
            <consortium name="Ensembl"/>
        </authorList>
    </citation>
    <scope>IDENTIFICATION</scope>
</reference>
<evidence type="ECO:0000256" key="4">
    <source>
        <dbReference type="SAM" id="MobiDB-lite"/>
    </source>
</evidence>
<evidence type="ECO:0000256" key="3">
    <source>
        <dbReference type="ARBA" id="ARBA00023134"/>
    </source>
</evidence>
<dbReference type="Ensembl" id="ENSELUT00000093209.1">
    <property type="protein sequence ID" value="ENSELUP00000091406.1"/>
    <property type="gene ID" value="ENSELUG00000043198.1"/>
</dbReference>
<dbReference type="PANTHER" id="PTHR10903">
    <property type="entry name" value="GTPASE, IMAP FAMILY MEMBER-RELATED"/>
    <property type="match status" value="1"/>
</dbReference>
<dbReference type="InterPro" id="IPR006703">
    <property type="entry name" value="G_AIG1"/>
</dbReference>
<reference evidence="6" key="2">
    <citation type="submission" date="2025-08" db="UniProtKB">
        <authorList>
            <consortium name="Ensembl"/>
        </authorList>
    </citation>
    <scope>IDENTIFICATION</scope>
</reference>
<dbReference type="InterPro" id="IPR027417">
    <property type="entry name" value="P-loop_NTPase"/>
</dbReference>
<dbReference type="Gene3D" id="3.40.50.300">
    <property type="entry name" value="P-loop containing nucleotide triphosphate hydrolases"/>
    <property type="match status" value="1"/>
</dbReference>
<dbReference type="Pfam" id="PF04548">
    <property type="entry name" value="AIG1"/>
    <property type="match status" value="1"/>
</dbReference>
<accession>A0AAY5KRT9</accession>
<dbReference type="AlphaFoldDB" id="A0AAY5KRT9"/>
<keyword evidence="2" id="KW-0547">Nucleotide-binding</keyword>
<dbReference type="InterPro" id="IPR045058">
    <property type="entry name" value="GIMA/IAN/Toc"/>
</dbReference>
<organism evidence="6 7">
    <name type="scientific">Esox lucius</name>
    <name type="common">Northern pike</name>
    <dbReference type="NCBI Taxonomy" id="8010"/>
    <lineage>
        <taxon>Eukaryota</taxon>
        <taxon>Metazoa</taxon>
        <taxon>Chordata</taxon>
        <taxon>Craniata</taxon>
        <taxon>Vertebrata</taxon>
        <taxon>Euteleostomi</taxon>
        <taxon>Actinopterygii</taxon>
        <taxon>Neopterygii</taxon>
        <taxon>Teleostei</taxon>
        <taxon>Protacanthopterygii</taxon>
        <taxon>Esociformes</taxon>
        <taxon>Esocidae</taxon>
        <taxon>Esox</taxon>
    </lineage>
</organism>